<keyword evidence="7" id="KW-0067">ATP-binding</keyword>
<evidence type="ECO:0000256" key="2">
    <source>
        <dbReference type="ARBA" id="ARBA00022605"/>
    </source>
</evidence>
<keyword evidence="5" id="KW-0418">Kinase</keyword>
<dbReference type="InterPro" id="IPR036412">
    <property type="entry name" value="HAD-like_sf"/>
</dbReference>
<dbReference type="RefSeq" id="WP_205107300.1">
    <property type="nucleotide sequence ID" value="NZ_BAAAHT010000013.1"/>
</dbReference>
<evidence type="ECO:0000256" key="4">
    <source>
        <dbReference type="ARBA" id="ARBA00022741"/>
    </source>
</evidence>
<dbReference type="Gene3D" id="3.40.50.1000">
    <property type="entry name" value="HAD superfamily/HAD-like"/>
    <property type="match status" value="1"/>
</dbReference>
<evidence type="ECO:0000256" key="8">
    <source>
        <dbReference type="ARBA" id="ARBA00023167"/>
    </source>
</evidence>
<dbReference type="EMBL" id="JAFBBU010000001">
    <property type="protein sequence ID" value="MBM7471368.1"/>
    <property type="molecule type" value="Genomic_DNA"/>
</dbReference>
<gene>
    <name evidence="11" type="ORF">JOE66_001002</name>
</gene>
<keyword evidence="2" id="KW-0028">Amino-acid biosynthesis</keyword>
<keyword evidence="8" id="KW-0486">Methionine biosynthesis</keyword>
<feature type="domain" description="Aminoglycoside phosphotransferase" evidence="10">
    <location>
        <begin position="152"/>
        <end position="307"/>
    </location>
</feature>
<accession>A0ABS2L2P8</accession>
<feature type="compositionally biased region" description="Low complexity" evidence="9">
    <location>
        <begin position="406"/>
        <end position="415"/>
    </location>
</feature>
<dbReference type="InterPro" id="IPR023214">
    <property type="entry name" value="HAD_sf"/>
</dbReference>
<dbReference type="Gene3D" id="3.30.200.20">
    <property type="entry name" value="Phosphorylase Kinase, domain 1"/>
    <property type="match status" value="1"/>
</dbReference>
<keyword evidence="3" id="KW-0808">Transferase</keyword>
<dbReference type="SUPFAM" id="SSF56784">
    <property type="entry name" value="HAD-like"/>
    <property type="match status" value="1"/>
</dbReference>
<dbReference type="SFLD" id="SFLDS00003">
    <property type="entry name" value="Haloacid_Dehalogenase"/>
    <property type="match status" value="1"/>
</dbReference>
<proteinExistence type="inferred from homology"/>
<dbReference type="InterPro" id="IPR002575">
    <property type="entry name" value="Aminoglycoside_PTrfase"/>
</dbReference>
<keyword evidence="4" id="KW-0547">Nucleotide-binding</keyword>
<evidence type="ECO:0000256" key="7">
    <source>
        <dbReference type="ARBA" id="ARBA00022840"/>
    </source>
</evidence>
<dbReference type="PANTHER" id="PTHR34273">
    <property type="entry name" value="METHYLTHIORIBOSE KINASE"/>
    <property type="match status" value="1"/>
</dbReference>
<dbReference type="NCBIfam" id="TIGR01691">
    <property type="entry name" value="enolase-ppase"/>
    <property type="match status" value="1"/>
</dbReference>
<keyword evidence="6" id="KW-0378">Hydrolase</keyword>
<dbReference type="SFLD" id="SFLDG01129">
    <property type="entry name" value="C1.5:_HAD__Beta-PGM__Phosphata"/>
    <property type="match status" value="1"/>
</dbReference>
<evidence type="ECO:0000256" key="9">
    <source>
        <dbReference type="SAM" id="MobiDB-lite"/>
    </source>
</evidence>
<dbReference type="InterPro" id="IPR023943">
    <property type="entry name" value="Enolase-ppase_E1"/>
</dbReference>
<dbReference type="SUPFAM" id="SSF56112">
    <property type="entry name" value="Protein kinase-like (PK-like)"/>
    <property type="match status" value="1"/>
</dbReference>
<dbReference type="SFLD" id="SFLDG01133">
    <property type="entry name" value="C1.5.4:_Enolase-phosphatase_Li"/>
    <property type="match status" value="1"/>
</dbReference>
<comment type="caution">
    <text evidence="11">The sequence shown here is derived from an EMBL/GenBank/DDBJ whole genome shotgun (WGS) entry which is preliminary data.</text>
</comment>
<sequence length="670" mass="71525">MTANTPAGYELLETGRDVTSYLRDSGLLPLVAGEESLVTVVEVTAGNMNRVFIARGPAGSVAIKQAPPWVQVAGPGWPIDPGRIASEARTYERLAARVPESIPTIVHFDELRHILVMEDLSDLAVVRDELVRELQHVPLGKSVGEATADAGAPSSARPVPAYDWADVGDVVGRFIGELSMSTSRGVLGDVAFELLVESAANPELCGLTVDVVLDEPYRAHEHNHWHPALDSRVRDLYADVEARRAVALVRSRFKMAKQGLVHGDLHTGSVMVGYRGGSQVTKIFDPEFSFVGPIGLDLGLFWANMEIAAIAAGAVGDHAAAAARLEAVTRSRAAFAAVWRGDSLLPVIEREARGFAGVEMMRRAVGYSHAADIESLSPAQADAASVELFDTALEHLRSVLSPSHPPASTTAPHSPFTEHEGPSRVTDTIPTSTPLSVRARVLVLDLEGTTSAAGFILGDLYDYARPRLAAWLDDHASDPAIAAARAQVIQDARLPADATTCEVVAVLHQWMADDVKATPLKTIQGQIWAEGFARDEISSHFFGDVIPKLRSWHDEGVRLAVFSSGSVASQVPWFRHSPDGDLTGLITDYFDTVNAGPKKVASSYDTIANALGAAGPELLFFTDNPGEVAAAAEAGWQVVAFAREGEPFFESDFGGASVVASFDDVEVSAL</sequence>
<reference evidence="11 12" key="1">
    <citation type="submission" date="2021-01" db="EMBL/GenBank/DDBJ databases">
        <title>Sequencing the genomes of 1000 actinobacteria strains.</title>
        <authorList>
            <person name="Klenk H.-P."/>
        </authorList>
    </citation>
    <scope>NUCLEOTIDE SEQUENCE [LARGE SCALE GENOMIC DNA]</scope>
    <source>
        <strain evidence="11 12">DSM 13057</strain>
    </source>
</reference>
<dbReference type="Gene3D" id="3.90.1200.10">
    <property type="match status" value="1"/>
</dbReference>
<name>A0ABS2L2P8_9MICO</name>
<comment type="similarity">
    <text evidence="1">Belongs to the methylthioribose kinase family.</text>
</comment>
<feature type="region of interest" description="Disordered" evidence="9">
    <location>
        <begin position="400"/>
        <end position="431"/>
    </location>
</feature>
<keyword evidence="12" id="KW-1185">Reference proteome</keyword>
<dbReference type="Pfam" id="PF01636">
    <property type="entry name" value="APH"/>
    <property type="match status" value="1"/>
</dbReference>
<evidence type="ECO:0000313" key="12">
    <source>
        <dbReference type="Proteomes" id="UP000776164"/>
    </source>
</evidence>
<evidence type="ECO:0000256" key="5">
    <source>
        <dbReference type="ARBA" id="ARBA00022777"/>
    </source>
</evidence>
<evidence type="ECO:0000256" key="6">
    <source>
        <dbReference type="ARBA" id="ARBA00022801"/>
    </source>
</evidence>
<dbReference type="Gene3D" id="1.10.720.60">
    <property type="match status" value="1"/>
</dbReference>
<dbReference type="PANTHER" id="PTHR34273:SF2">
    <property type="entry name" value="METHYLTHIORIBOSE KINASE"/>
    <property type="match status" value="1"/>
</dbReference>
<dbReference type="Proteomes" id="UP000776164">
    <property type="component" value="Unassembled WGS sequence"/>
</dbReference>
<evidence type="ECO:0000256" key="3">
    <source>
        <dbReference type="ARBA" id="ARBA00022679"/>
    </source>
</evidence>
<protein>
    <submittedName>
        <fullName evidence="11">2,3-diketo-5-methylthio-1-phosphopentane phosphatase</fullName>
    </submittedName>
</protein>
<organism evidence="11 12">
    <name type="scientific">Subtercola frigoramans</name>
    <dbReference type="NCBI Taxonomy" id="120298"/>
    <lineage>
        <taxon>Bacteria</taxon>
        <taxon>Bacillati</taxon>
        <taxon>Actinomycetota</taxon>
        <taxon>Actinomycetes</taxon>
        <taxon>Micrococcales</taxon>
        <taxon>Microbacteriaceae</taxon>
        <taxon>Subtercola</taxon>
    </lineage>
</organism>
<dbReference type="InterPro" id="IPR011009">
    <property type="entry name" value="Kinase-like_dom_sf"/>
</dbReference>
<evidence type="ECO:0000256" key="1">
    <source>
        <dbReference type="ARBA" id="ARBA00010165"/>
    </source>
</evidence>
<evidence type="ECO:0000259" key="10">
    <source>
        <dbReference type="Pfam" id="PF01636"/>
    </source>
</evidence>
<evidence type="ECO:0000313" key="11">
    <source>
        <dbReference type="EMBL" id="MBM7471368.1"/>
    </source>
</evidence>